<name>A0A0K5Y4H1_ECOLX</name>
<accession>A0A0K5Y4H1</accession>
<sequence length="139" mass="15902">MFEFYIAAREQKETGHPGIFSRQKHSTIIYVICLLLICLWFAGMVLVGGYARQLWVLWIVKAEVTVEAETPAFKQSTQYYFFKKQPLPVVESVEEEDDPGVAVENAPSSSEDEENTVEESEEKAGLRERVKNALNELER</sequence>
<dbReference type="RefSeq" id="WP_032202347.1">
    <property type="nucleotide sequence ID" value="NZ_AP021893.1"/>
</dbReference>
<protein>
    <submittedName>
        <fullName evidence="3">Putative general secretion pathway protein GspB</fullName>
    </submittedName>
</protein>
<gene>
    <name evidence="3" type="primary">gspB</name>
    <name evidence="3" type="ORF">C0P57_002672</name>
</gene>
<evidence type="ECO:0000313" key="3">
    <source>
        <dbReference type="EMBL" id="EFB4533413.1"/>
    </source>
</evidence>
<dbReference type="EMBL" id="AASFZR010000037">
    <property type="protein sequence ID" value="EFB4533413.1"/>
    <property type="molecule type" value="Genomic_DNA"/>
</dbReference>
<feature type="transmembrane region" description="Helical" evidence="2">
    <location>
        <begin position="28"/>
        <end position="51"/>
    </location>
</feature>
<proteinExistence type="predicted"/>
<evidence type="ECO:0000256" key="2">
    <source>
        <dbReference type="SAM" id="Phobius"/>
    </source>
</evidence>
<feature type="compositionally biased region" description="Acidic residues" evidence="1">
    <location>
        <begin position="110"/>
        <end position="121"/>
    </location>
</feature>
<dbReference type="NCBIfam" id="NF007250">
    <property type="entry name" value="PRK09697.1"/>
    <property type="match status" value="1"/>
</dbReference>
<feature type="compositionally biased region" description="Basic and acidic residues" evidence="1">
    <location>
        <begin position="122"/>
        <end position="139"/>
    </location>
</feature>
<comment type="caution">
    <text evidence="3">The sequence shown here is derived from an EMBL/GenBank/DDBJ whole genome shotgun (WGS) entry which is preliminary data.</text>
</comment>
<keyword evidence="2" id="KW-1133">Transmembrane helix</keyword>
<feature type="region of interest" description="Disordered" evidence="1">
    <location>
        <begin position="94"/>
        <end position="139"/>
    </location>
</feature>
<keyword evidence="2" id="KW-0472">Membrane</keyword>
<organism evidence="3 4">
    <name type="scientific">Escherichia coli</name>
    <dbReference type="NCBI Taxonomy" id="562"/>
    <lineage>
        <taxon>Bacteria</taxon>
        <taxon>Pseudomonadati</taxon>
        <taxon>Pseudomonadota</taxon>
        <taxon>Gammaproteobacteria</taxon>
        <taxon>Enterobacterales</taxon>
        <taxon>Enterobacteriaceae</taxon>
        <taxon>Escherichia</taxon>
    </lineage>
</organism>
<dbReference type="Proteomes" id="UP000542214">
    <property type="component" value="Unassembled WGS sequence"/>
</dbReference>
<dbReference type="AlphaFoldDB" id="A0A0K5Y4H1"/>
<evidence type="ECO:0000313" key="4">
    <source>
        <dbReference type="Proteomes" id="UP000542214"/>
    </source>
</evidence>
<reference evidence="3 4" key="1">
    <citation type="submission" date="2018-08" db="EMBL/GenBank/DDBJ databases">
        <authorList>
            <consortium name="NARMS: The National Antimicrobial Resistance Monitoring System"/>
        </authorList>
    </citation>
    <scope>NUCLEOTIDE SEQUENCE [LARGE SCALE GENOMIC DNA]</scope>
    <source>
        <strain evidence="3 4">FSIS11706358</strain>
    </source>
</reference>
<evidence type="ECO:0000256" key="1">
    <source>
        <dbReference type="SAM" id="MobiDB-lite"/>
    </source>
</evidence>
<keyword evidence="2" id="KW-0812">Transmembrane</keyword>